<feature type="transmembrane region" description="Helical" evidence="6">
    <location>
        <begin position="46"/>
        <end position="65"/>
    </location>
</feature>
<dbReference type="InterPro" id="IPR036259">
    <property type="entry name" value="MFS_trans_sf"/>
</dbReference>
<evidence type="ECO:0000256" key="4">
    <source>
        <dbReference type="ARBA" id="ARBA00022989"/>
    </source>
</evidence>
<dbReference type="Ensembl" id="ENSSAUT00010053989.1">
    <property type="protein sequence ID" value="ENSSAUP00010051332.1"/>
    <property type="gene ID" value="ENSSAUG00010021318.1"/>
</dbReference>
<sequence>MSPEGKKLLNIVILGFGFMFMFTAFQTCGNIEQTVIKSFNSTEFHGSGYTSMAIIYGVFSASNLIAPSVVTVIGPQLSMFFSGLLYSGYIAMFIYPYTWSFYTASVFVGIGAAVLWTAQGNVLAINSTDNTIGRNSGIFWALLQFSLFFGNLYIYCAWHGHDHITDKDRQTVFISLTVISLVGCFLFFLIRKPDPEPAPAEAAESLLQAESTESSSTSEKLTSAVFFLSVKACKMFGTNEMMLLSISIGYTGLELTFYSGVYGTCIGAMTQFGKDAKSLIGISGICIGIGEILGGGVFGMLNKCNRFGRNPVVLLGLITHFVAFYLIFLNIAITTCCCTGSCSSWS</sequence>
<evidence type="ECO:0000256" key="2">
    <source>
        <dbReference type="ARBA" id="ARBA00009172"/>
    </source>
</evidence>
<feature type="transmembrane region" description="Helical" evidence="6">
    <location>
        <begin position="279"/>
        <end position="301"/>
    </location>
</feature>
<name>A0A671XJH5_SPAAU</name>
<reference evidence="7" key="1">
    <citation type="submission" date="2021-04" db="EMBL/GenBank/DDBJ databases">
        <authorList>
            <consortium name="Wellcome Sanger Institute Data Sharing"/>
        </authorList>
    </citation>
    <scope>NUCLEOTIDE SEQUENCE [LARGE SCALE GENOMIC DNA]</scope>
</reference>
<evidence type="ECO:0000256" key="3">
    <source>
        <dbReference type="ARBA" id="ARBA00022692"/>
    </source>
</evidence>
<feature type="transmembrane region" description="Helical" evidence="6">
    <location>
        <begin position="172"/>
        <end position="190"/>
    </location>
</feature>
<dbReference type="AlphaFoldDB" id="A0A671XJH5"/>
<keyword evidence="8" id="KW-1185">Reference proteome</keyword>
<feature type="transmembrane region" description="Helical" evidence="6">
    <location>
        <begin position="137"/>
        <end position="160"/>
    </location>
</feature>
<dbReference type="Gene3D" id="1.20.1250.20">
    <property type="entry name" value="MFS general substrate transporter like domains"/>
    <property type="match status" value="1"/>
</dbReference>
<accession>A0A671XJH5</accession>
<dbReference type="PANTHER" id="PTHR23294">
    <property type="entry name" value="ET TRANSLATION PRODUCT-RELATED"/>
    <property type="match status" value="1"/>
</dbReference>
<reference evidence="7" key="2">
    <citation type="submission" date="2025-08" db="UniProtKB">
        <authorList>
            <consortium name="Ensembl"/>
        </authorList>
    </citation>
    <scope>IDENTIFICATION</scope>
</reference>
<dbReference type="InterPro" id="IPR010291">
    <property type="entry name" value="Ion_channel_UNC-93"/>
</dbReference>
<feature type="transmembrane region" description="Helical" evidence="6">
    <location>
        <begin position="241"/>
        <end position="259"/>
    </location>
</feature>
<dbReference type="GeneTree" id="ENSGT00390000012918"/>
<feature type="transmembrane region" description="Helical" evidence="6">
    <location>
        <begin position="313"/>
        <end position="333"/>
    </location>
</feature>
<keyword evidence="4 6" id="KW-1133">Transmembrane helix</keyword>
<comment type="similarity">
    <text evidence="2">Belongs to the unc-93 family.</text>
</comment>
<keyword evidence="5 6" id="KW-0472">Membrane</keyword>
<evidence type="ECO:0000256" key="5">
    <source>
        <dbReference type="ARBA" id="ARBA00023136"/>
    </source>
</evidence>
<dbReference type="InterPro" id="IPR051617">
    <property type="entry name" value="UNC-93-like_regulator"/>
</dbReference>
<evidence type="ECO:0000313" key="8">
    <source>
        <dbReference type="Proteomes" id="UP000472265"/>
    </source>
</evidence>
<protein>
    <submittedName>
        <fullName evidence="7">Major facilitator superfamily domain containing 11</fullName>
    </submittedName>
</protein>
<dbReference type="SUPFAM" id="SSF103473">
    <property type="entry name" value="MFS general substrate transporter"/>
    <property type="match status" value="1"/>
</dbReference>
<feature type="transmembrane region" description="Helical" evidence="6">
    <location>
        <begin position="7"/>
        <end position="26"/>
    </location>
</feature>
<evidence type="ECO:0000313" key="7">
    <source>
        <dbReference type="Ensembl" id="ENSSAUP00010051332.1"/>
    </source>
</evidence>
<organism evidence="7 8">
    <name type="scientific">Sparus aurata</name>
    <name type="common">Gilthead sea bream</name>
    <dbReference type="NCBI Taxonomy" id="8175"/>
    <lineage>
        <taxon>Eukaryota</taxon>
        <taxon>Metazoa</taxon>
        <taxon>Chordata</taxon>
        <taxon>Craniata</taxon>
        <taxon>Vertebrata</taxon>
        <taxon>Euteleostomi</taxon>
        <taxon>Actinopterygii</taxon>
        <taxon>Neopterygii</taxon>
        <taxon>Teleostei</taxon>
        <taxon>Neoteleostei</taxon>
        <taxon>Acanthomorphata</taxon>
        <taxon>Eupercaria</taxon>
        <taxon>Spariformes</taxon>
        <taxon>Sparidae</taxon>
        <taxon>Sparus</taxon>
    </lineage>
</organism>
<reference evidence="7" key="3">
    <citation type="submission" date="2025-09" db="UniProtKB">
        <authorList>
            <consortium name="Ensembl"/>
        </authorList>
    </citation>
    <scope>IDENTIFICATION</scope>
</reference>
<comment type="subcellular location">
    <subcellularLocation>
        <location evidence="1">Membrane</location>
        <topology evidence="1">Multi-pass membrane protein</topology>
    </subcellularLocation>
</comment>
<gene>
    <name evidence="7" type="primary">MFSD11</name>
    <name evidence="7" type="synonym">mfsd11</name>
</gene>
<dbReference type="PANTHER" id="PTHR23294:SF28">
    <property type="entry name" value="UNC93-LIKE PROTEIN MFSD11 ISOFORM X1"/>
    <property type="match status" value="1"/>
</dbReference>
<evidence type="ECO:0000256" key="6">
    <source>
        <dbReference type="SAM" id="Phobius"/>
    </source>
</evidence>
<feature type="transmembrane region" description="Helical" evidence="6">
    <location>
        <begin position="77"/>
        <end position="95"/>
    </location>
</feature>
<keyword evidence="3 6" id="KW-0812">Transmembrane</keyword>
<evidence type="ECO:0000256" key="1">
    <source>
        <dbReference type="ARBA" id="ARBA00004141"/>
    </source>
</evidence>
<proteinExistence type="inferred from homology"/>
<dbReference type="GO" id="GO:0016020">
    <property type="term" value="C:membrane"/>
    <property type="evidence" value="ECO:0007669"/>
    <property type="project" value="UniProtKB-SubCell"/>
</dbReference>
<dbReference type="Proteomes" id="UP000472265">
    <property type="component" value="Chromosome 23"/>
</dbReference>
<feature type="transmembrane region" description="Helical" evidence="6">
    <location>
        <begin position="101"/>
        <end position="125"/>
    </location>
</feature>
<dbReference type="Pfam" id="PF05978">
    <property type="entry name" value="UNC-93"/>
    <property type="match status" value="1"/>
</dbReference>